<evidence type="ECO:0000256" key="1">
    <source>
        <dbReference type="SAM" id="MobiDB-lite"/>
    </source>
</evidence>
<feature type="compositionally biased region" description="Basic and acidic residues" evidence="1">
    <location>
        <begin position="73"/>
        <end position="88"/>
    </location>
</feature>
<comment type="caution">
    <text evidence="2">The sequence shown here is derived from an EMBL/GenBank/DDBJ whole genome shotgun (WGS) entry which is preliminary data.</text>
</comment>
<evidence type="ECO:0000313" key="2">
    <source>
        <dbReference type="EMBL" id="GMF21181.1"/>
    </source>
</evidence>
<reference evidence="2" key="1">
    <citation type="submission" date="2023-04" db="EMBL/GenBank/DDBJ databases">
        <title>Phytophthora lilii NBRC 32176.</title>
        <authorList>
            <person name="Ichikawa N."/>
            <person name="Sato H."/>
            <person name="Tonouchi N."/>
        </authorList>
    </citation>
    <scope>NUCLEOTIDE SEQUENCE</scope>
    <source>
        <strain evidence="2">NBRC 32176</strain>
    </source>
</reference>
<accession>A0A9W6TWD7</accession>
<dbReference type="EMBL" id="BSXW01000399">
    <property type="protein sequence ID" value="GMF21181.1"/>
    <property type="molecule type" value="Genomic_DNA"/>
</dbReference>
<dbReference type="AlphaFoldDB" id="A0A9W6TWD7"/>
<dbReference type="OrthoDB" id="129255at2759"/>
<gene>
    <name evidence="2" type="ORF">Plil01_000833100</name>
</gene>
<dbReference type="PROSITE" id="PS51257">
    <property type="entry name" value="PROKAR_LIPOPROTEIN"/>
    <property type="match status" value="1"/>
</dbReference>
<dbReference type="Proteomes" id="UP001165083">
    <property type="component" value="Unassembled WGS sequence"/>
</dbReference>
<sequence length="197" mass="22073">MKKCEMRERGRDADMVKVEILLSSLAAAACPASVGFAVWKLVLSRPTDPENSTATVRSTPAFQTIIYAPTEDESARSASADRDTKQEANESAPSYQEDVAEQESPEMTPESTHGPMVSRVELSNEWKVGGSRESLLRSMANVEDQTSWDSSSDITEWSSVADNDEYHPVRKTRSWKSIRQRPTRWIHVGYGRYIKSV</sequence>
<proteinExistence type="predicted"/>
<evidence type="ECO:0000313" key="3">
    <source>
        <dbReference type="Proteomes" id="UP001165083"/>
    </source>
</evidence>
<protein>
    <submittedName>
        <fullName evidence="2">Unnamed protein product</fullName>
    </submittedName>
</protein>
<name>A0A9W6TWD7_9STRA</name>
<feature type="region of interest" description="Disordered" evidence="1">
    <location>
        <begin position="67"/>
        <end position="119"/>
    </location>
</feature>
<keyword evidence="3" id="KW-1185">Reference proteome</keyword>
<organism evidence="2 3">
    <name type="scientific">Phytophthora lilii</name>
    <dbReference type="NCBI Taxonomy" id="2077276"/>
    <lineage>
        <taxon>Eukaryota</taxon>
        <taxon>Sar</taxon>
        <taxon>Stramenopiles</taxon>
        <taxon>Oomycota</taxon>
        <taxon>Peronosporomycetes</taxon>
        <taxon>Peronosporales</taxon>
        <taxon>Peronosporaceae</taxon>
        <taxon>Phytophthora</taxon>
    </lineage>
</organism>